<evidence type="ECO:0000313" key="2">
    <source>
        <dbReference type="Proteomes" id="UP000828048"/>
    </source>
</evidence>
<proteinExistence type="predicted"/>
<name>A0ACB7YKN1_9ERIC</name>
<evidence type="ECO:0000313" key="1">
    <source>
        <dbReference type="EMBL" id="KAH7853753.1"/>
    </source>
</evidence>
<dbReference type="EMBL" id="CM037161">
    <property type="protein sequence ID" value="KAH7853753.1"/>
    <property type="molecule type" value="Genomic_DNA"/>
</dbReference>
<accession>A0ACB7YKN1</accession>
<reference evidence="1 2" key="1">
    <citation type="journal article" date="2021" name="Hortic Res">
        <title>High-quality reference genome and annotation aids understanding of berry development for evergreen blueberry (Vaccinium darrowii).</title>
        <authorList>
            <person name="Yu J."/>
            <person name="Hulse-Kemp A.M."/>
            <person name="Babiker E."/>
            <person name="Staton M."/>
        </authorList>
    </citation>
    <scope>NUCLEOTIDE SEQUENCE [LARGE SCALE GENOMIC DNA]</scope>
    <source>
        <strain evidence="2">cv. NJ 8807/NJ 8810</strain>
        <tissue evidence="1">Young leaf</tissue>
    </source>
</reference>
<gene>
    <name evidence="1" type="ORF">Vadar_006222</name>
</gene>
<keyword evidence="2" id="KW-1185">Reference proteome</keyword>
<sequence>MAENNLVRIPFTQSPPNPSPSSPLQLSGFLSGDTIQVQGDTEDFQFAVQLNIHHKHHHHHHHKSDTRDVQFPNTTEEDRMSLNSASLSYMTPVTEGNEMHRETSAEGNSGEQQSAFVITRLRSGVLSQVKYFPPPPGTAAGSGNRSLRSWKKRTVRRGKAKETGDVLERVLRRHCLPVRPCSSYALFVMATWGVANSESLSFGETSKRLSKMWCSLPHDEKKV</sequence>
<comment type="caution">
    <text evidence="1">The sequence shown here is derived from an EMBL/GenBank/DDBJ whole genome shotgun (WGS) entry which is preliminary data.</text>
</comment>
<dbReference type="Proteomes" id="UP000828048">
    <property type="component" value="Chromosome 11"/>
</dbReference>
<protein>
    <submittedName>
        <fullName evidence="1">Uncharacterized protein</fullName>
    </submittedName>
</protein>
<organism evidence="1 2">
    <name type="scientific">Vaccinium darrowii</name>
    <dbReference type="NCBI Taxonomy" id="229202"/>
    <lineage>
        <taxon>Eukaryota</taxon>
        <taxon>Viridiplantae</taxon>
        <taxon>Streptophyta</taxon>
        <taxon>Embryophyta</taxon>
        <taxon>Tracheophyta</taxon>
        <taxon>Spermatophyta</taxon>
        <taxon>Magnoliopsida</taxon>
        <taxon>eudicotyledons</taxon>
        <taxon>Gunneridae</taxon>
        <taxon>Pentapetalae</taxon>
        <taxon>asterids</taxon>
        <taxon>Ericales</taxon>
        <taxon>Ericaceae</taxon>
        <taxon>Vaccinioideae</taxon>
        <taxon>Vaccinieae</taxon>
        <taxon>Vaccinium</taxon>
    </lineage>
</organism>